<keyword evidence="7" id="KW-0812">Transmembrane</keyword>
<comment type="caution">
    <text evidence="10">The sequence shown here is derived from an EMBL/GenBank/DDBJ whole genome shotgun (WGS) entry which is preliminary data.</text>
</comment>
<evidence type="ECO:0000256" key="3">
    <source>
        <dbReference type="ARBA" id="ARBA00023125"/>
    </source>
</evidence>
<dbReference type="SUPFAM" id="SSF55797">
    <property type="entry name" value="PR-1-like"/>
    <property type="match status" value="1"/>
</dbReference>
<keyword evidence="4 5" id="KW-0804">Transcription</keyword>
<dbReference type="EMBL" id="JACHLX010000001">
    <property type="protein sequence ID" value="MBB5809722.1"/>
    <property type="molecule type" value="Genomic_DNA"/>
</dbReference>
<evidence type="ECO:0000259" key="9">
    <source>
        <dbReference type="Pfam" id="PF04542"/>
    </source>
</evidence>
<dbReference type="PANTHER" id="PTHR43133:SF8">
    <property type="entry name" value="RNA POLYMERASE SIGMA FACTOR HI_1459-RELATED"/>
    <property type="match status" value="1"/>
</dbReference>
<accession>A0AA89PVE2</accession>
<evidence type="ECO:0000256" key="2">
    <source>
        <dbReference type="ARBA" id="ARBA00023082"/>
    </source>
</evidence>
<protein>
    <recommendedName>
        <fullName evidence="5">RNA polymerase sigma factor</fullName>
    </recommendedName>
</protein>
<dbReference type="PANTHER" id="PTHR43133">
    <property type="entry name" value="RNA POLYMERASE ECF-TYPE SIGMA FACTO"/>
    <property type="match status" value="1"/>
</dbReference>
<gene>
    <name evidence="10" type="ORF">HNR72_000750</name>
</gene>
<evidence type="ECO:0000256" key="4">
    <source>
        <dbReference type="ARBA" id="ARBA00023163"/>
    </source>
</evidence>
<evidence type="ECO:0000256" key="7">
    <source>
        <dbReference type="SAM" id="Phobius"/>
    </source>
</evidence>
<dbReference type="CDD" id="cd05379">
    <property type="entry name" value="CAP_bacterial"/>
    <property type="match status" value="1"/>
</dbReference>
<feature type="region of interest" description="Disordered" evidence="6">
    <location>
        <begin position="376"/>
        <end position="465"/>
    </location>
</feature>
<dbReference type="InterPro" id="IPR013325">
    <property type="entry name" value="RNA_pol_sigma_r2"/>
</dbReference>
<dbReference type="InterPro" id="IPR000838">
    <property type="entry name" value="RNA_pol_sigma70_ECF_CS"/>
</dbReference>
<dbReference type="Gene3D" id="1.10.1740.10">
    <property type="match status" value="1"/>
</dbReference>
<feature type="region of interest" description="Disordered" evidence="6">
    <location>
        <begin position="283"/>
        <end position="350"/>
    </location>
</feature>
<keyword evidence="7" id="KW-0472">Membrane</keyword>
<feature type="compositionally biased region" description="Low complexity" evidence="6">
    <location>
        <begin position="391"/>
        <end position="429"/>
    </location>
</feature>
<keyword evidence="11" id="KW-1185">Reference proteome</keyword>
<comment type="similarity">
    <text evidence="5">Belongs to the sigma-70 factor family. ECF subfamily.</text>
</comment>
<dbReference type="SUPFAM" id="SSF88946">
    <property type="entry name" value="Sigma2 domain of RNA polymerase sigma factors"/>
    <property type="match status" value="1"/>
</dbReference>
<dbReference type="PROSITE" id="PS01063">
    <property type="entry name" value="SIGMA70_ECF"/>
    <property type="match status" value="1"/>
</dbReference>
<reference evidence="10 11" key="1">
    <citation type="submission" date="2020-08" db="EMBL/GenBank/DDBJ databases">
        <title>Sequencing the genomes of 1000 actinobacteria strains.</title>
        <authorList>
            <person name="Klenk H.-P."/>
        </authorList>
    </citation>
    <scope>NUCLEOTIDE SEQUENCE [LARGE SCALE GENOMIC DNA]</scope>
    <source>
        <strain evidence="10 11">DSM 40129</strain>
    </source>
</reference>
<keyword evidence="1 5" id="KW-0805">Transcription regulation</keyword>
<dbReference type="Gene3D" id="3.40.33.10">
    <property type="entry name" value="CAP"/>
    <property type="match status" value="1"/>
</dbReference>
<feature type="domain" description="SCP" evidence="8">
    <location>
        <begin position="471"/>
        <end position="563"/>
    </location>
</feature>
<dbReference type="InterPro" id="IPR039425">
    <property type="entry name" value="RNA_pol_sigma-70-like"/>
</dbReference>
<dbReference type="InterPro" id="IPR035940">
    <property type="entry name" value="CAP_sf"/>
</dbReference>
<feature type="transmembrane region" description="Helical" evidence="7">
    <location>
        <begin position="357"/>
        <end position="378"/>
    </location>
</feature>
<keyword evidence="3 5" id="KW-0238">DNA-binding</keyword>
<feature type="compositionally biased region" description="Low complexity" evidence="6">
    <location>
        <begin position="438"/>
        <end position="459"/>
    </location>
</feature>
<evidence type="ECO:0000313" key="10">
    <source>
        <dbReference type="EMBL" id="MBB5809722.1"/>
    </source>
</evidence>
<evidence type="ECO:0000256" key="5">
    <source>
        <dbReference type="RuleBase" id="RU000716"/>
    </source>
</evidence>
<evidence type="ECO:0000259" key="8">
    <source>
        <dbReference type="Pfam" id="PF00188"/>
    </source>
</evidence>
<proteinExistence type="inferred from homology"/>
<name>A0AA89PVE2_STRCU</name>
<keyword evidence="2 5" id="KW-0731">Sigma factor</keyword>
<dbReference type="Pfam" id="PF00188">
    <property type="entry name" value="CAP"/>
    <property type="match status" value="1"/>
</dbReference>
<dbReference type="GO" id="GO:0016987">
    <property type="term" value="F:sigma factor activity"/>
    <property type="evidence" value="ECO:0007669"/>
    <property type="project" value="UniProtKB-KW"/>
</dbReference>
<dbReference type="Proteomes" id="UP000579531">
    <property type="component" value="Unassembled WGS sequence"/>
</dbReference>
<dbReference type="Pfam" id="PF04542">
    <property type="entry name" value="Sigma70_r2"/>
    <property type="match status" value="1"/>
</dbReference>
<dbReference type="GO" id="GO:0003677">
    <property type="term" value="F:DNA binding"/>
    <property type="evidence" value="ECO:0007669"/>
    <property type="project" value="UniProtKB-KW"/>
</dbReference>
<evidence type="ECO:0000256" key="6">
    <source>
        <dbReference type="SAM" id="MobiDB-lite"/>
    </source>
</evidence>
<dbReference type="InterPro" id="IPR007627">
    <property type="entry name" value="RNA_pol_sigma70_r2"/>
</dbReference>
<evidence type="ECO:0000313" key="11">
    <source>
        <dbReference type="Proteomes" id="UP000579531"/>
    </source>
</evidence>
<feature type="domain" description="RNA polymerase sigma-70 region 2" evidence="9">
    <location>
        <begin position="26"/>
        <end position="94"/>
    </location>
</feature>
<keyword evidence="7" id="KW-1133">Transmembrane helix</keyword>
<dbReference type="InterPro" id="IPR014284">
    <property type="entry name" value="RNA_pol_sigma-70_dom"/>
</dbReference>
<dbReference type="InterPro" id="IPR014044">
    <property type="entry name" value="CAP_dom"/>
</dbReference>
<dbReference type="NCBIfam" id="TIGR02937">
    <property type="entry name" value="sigma70-ECF"/>
    <property type="match status" value="1"/>
</dbReference>
<dbReference type="GO" id="GO:0006352">
    <property type="term" value="P:DNA-templated transcription initiation"/>
    <property type="evidence" value="ECO:0007669"/>
    <property type="project" value="InterPro"/>
</dbReference>
<organism evidence="10 11">
    <name type="scientific">Streptomyces collinus</name>
    <dbReference type="NCBI Taxonomy" id="42684"/>
    <lineage>
        <taxon>Bacteria</taxon>
        <taxon>Bacillati</taxon>
        <taxon>Actinomycetota</taxon>
        <taxon>Actinomycetes</taxon>
        <taxon>Kitasatosporales</taxon>
        <taxon>Streptomycetaceae</taxon>
        <taxon>Streptomyces</taxon>
    </lineage>
</organism>
<dbReference type="AlphaFoldDB" id="A0AA89PVE2"/>
<sequence length="572" mass="59829">MVASGERDAALVEAARQGALWAQDELVAAYLPLVYNIVGRALNGDADADVDDVVQETMIRALGGLGSLRDPEQFRSWLVAITMNRIRSHWHTRQAAPAVAGLQDLHDVADPGADFVDLTIVQLRLQGQRREVAEATRWLDEADRELLALWWLEAAGELTRREVAAALQLTPQHTAVRVQRMKAQLETARLVVRALAAVPRCVLLDAGIGLWDGVPSALWRKRIARHARDCTLCSRLQAGLLPAEKLLVGLGLVASDGALSGLAGLAPVGGDGLPAQNAAFETGVQTGADGPPDPAVHTDQGSPAELAQHSGKADPDADGRYPAVGADATVLGAPGSGNPPGRRSLRIPRRIPRRRRAVVAAAVTLITAGGTGAAMAILSPDTGHQPVRAITTPEGEPESAPGSSTPSPTASPTRSATAASTASPSSPAATSPPPTGMRPTRQATPPTRTSAPKPTTKTTPTPPSLASRLIALLNERRRALGLPDVKESAQQVRAAQACADKNAARQPGPSEHCGYEVLYWSPSTSATPEEMMETWFNSPGHKAALTHPTSRNAGAGSAVGPSGLISALNIDY</sequence>
<evidence type="ECO:0000256" key="1">
    <source>
        <dbReference type="ARBA" id="ARBA00023015"/>
    </source>
</evidence>